<comment type="similarity">
    <text evidence="1">Belongs to the nephronectin family.</text>
</comment>
<dbReference type="GO" id="GO:0016020">
    <property type="term" value="C:membrane"/>
    <property type="evidence" value="ECO:0007669"/>
    <property type="project" value="InterPro"/>
</dbReference>
<dbReference type="SUPFAM" id="SSF56487">
    <property type="entry name" value="SRCR-like"/>
    <property type="match status" value="6"/>
</dbReference>
<sequence length="2140" mass="238385">MLHWRCLCFVLAHLGQVWGFDLVRLTNPEADGSYTVEVRYDQKWRTLCGHNWYPANARVVCKQVGQPSGRCVADFRTIDKHAGEDFEGINLNYKCLGNETALHKCPSVMQDLLSLSRDCMTNVRPAVICGSSCPSWRYGQDCLPCRCNINNTMNCDTDSGKCTCKAGYSGDLCDCVAGNHTCNLTTSYCHVDSGNPVCLCKKGIISSAQNPCVDFGLRFINNRSVAESGEVEFYRNGTWNPLCFGRTSSQNILGTQDVICRQLSLPTTHAKLYLKNFISRSQLTEYEISEAVCSGSESSLAECKMSLVPALKCNMALGIHCFSEWQFGKSCKPCSCNKTNSVSCDHITGKCTCRSGFSGATCDCLKGNNPCNETISECHLPTITSTPVCLCKTEYMRKNYNCNDPIRLSNKTVTTTSSGTKLYEGRVEVFINGTWGTICDDTIFSGNKLARVLCNSLGYPSNYSKEVGNAYYGEGSGPIHYTYQYCIGTETSISQCLSSTSLSCGHHEDMGIKCGAERLRLVQNNGTKVQYYTNGSWNYLCYDNSWGASYLCQRLHLPTYIAKLDFSHTTQQGYEFKIDENCRYSNVSNADCLVVAETPTYCNMGLANLQCLHECPDWTYFSGSECIECSCNMQNTKSCDKKTGKCLCKTGYEGDLCNCPLNTCNSAVSFCQKTNNGITCLCKPGYENRGFPCKENLRFIRDTGVLEMYHNNKWMLVSTGYSWADIYTKIICRQLGLPTFYVAHESKTRYSTGMLYSDFSSKRYVTLRAVSDSQRVDSSVAIIYNTHCNGTETSLSECRLSSYGGYCSHSEDIYIQCFPNCPNFTFGPNCENPCTCNKTTSMSCDEDTGQCYCKAGFFGELCSCKNGVHTCNETISFCDTSYNGTAICLCKPGYSESEYQKEGCLNRLIRLVSIQKTTSGSSGLVEINYRGTWNNLCPYNFGIDEAKKARFRNKDESVTIRRACPSMKFGENCNRDCPCDTESTSSCDMNTGECVCKPGFSGHTCNCASGSHSCNTTVSDCYYESNQIHCICKAGYTNYEHGCEDNVRINTTDLVEIFEQKWRKVCSRTSWNPGNSLVESRYFYSSWRPQPGSDDTEYGIAVPDAEFGRGVGPNYISKVNCVGDETDLLTCPFEKLSCSHENDAGVICVNKSSNIRLVDGSDETEGRLEVKLNGRGSWGTVCDDGFDESDAKVACKELGLPTREIAVKARAYFGRGSGPILMSNLRCSGTETSIHICSKTEHPGGCSHSEDVGIVCSNECSSFKFGDQCERSCVCDQSKSLSCDKDTGDCICRTGWTGVRCTCGRGTECGENSYCDGDDCLCIDGFFTTASNCSDEEFVLFSCSFETDIDTCSINNYGAMKWKRDSRGTPSDDTGPYTAKEGIHYDFDESLDDGYHLDNNRFLMTKVSIYSPESFFLFSVNNVSVDRESCLQAKYFIKYEEEQMLRIQVVKDNNLLNNILFQGKGWSTARVPLNASSNMKIYFIGYSSRSSPIMIDDIIITAKSCVGCSPWYYGANCEKMAECNRDNTVSFGDRGECHCKKNWFGDRCNCSKIENDACFRDGEVCKNGQCRCKDGYTRAGTGCRDIDDCKFLCKSQAQECTNTDGSYTCVCKNGTRGDGNICSDSDLALINGTSPQEGTLVIWKQGAWGALCMDFDLFTGITACNTMFKDIFGVYITKRGNYRSTNGVAYTSPKCNRRGTFDFENCDVTFEPCDTEKDALYLNCGVCGGKYTSEFGLVEPPPQLPGNTLCSFLLSPTDAKTINATFITFSLGSTGESRSKRFYKSCQDADTYIEIFDGSNTDAPFLGRFCNNRGRFTITSAGSSLYFLYRTSRNTSEHDFQIIYETEKALRDPRILGEQCVTDIQCIANNASCVDSICKCEIDFYNWDEATCAKKKAWNSACYESKECKTEFCDDVDKVCLCPPNTIIDGNYNYCLDNTGKTVRLFRISFYNDEYICRMRRDQNAAYTYSELMSTSNPLYGMSTAGKSSHRGSVISINVSGCDGRHRIRLSNFLNTYQEMCDDMNWPEDDFQKILQSCPAKPTDIGSSSKNRYKNRNKAILPYDFNRLRESGSTSVDDYINASVIETQYKFLFECVGYYLEQGKTNPSHKLTEEITSEDEDTGLIEISPTETKTHFANKF</sequence>
<dbReference type="InterPro" id="IPR001881">
    <property type="entry name" value="EGF-like_Ca-bd_dom"/>
</dbReference>
<dbReference type="GO" id="GO:0004725">
    <property type="term" value="F:protein tyrosine phosphatase activity"/>
    <property type="evidence" value="ECO:0007669"/>
    <property type="project" value="InterPro"/>
</dbReference>
<dbReference type="Gene3D" id="2.90.20.10">
    <property type="entry name" value="Plasmodium vivax P25 domain"/>
    <property type="match status" value="1"/>
</dbReference>
<comment type="caution">
    <text evidence="8">Lacks conserved residue(s) required for the propagation of feature annotation.</text>
</comment>
<dbReference type="SMART" id="SM00137">
    <property type="entry name" value="MAM"/>
    <property type="match status" value="1"/>
</dbReference>
<dbReference type="SUPFAM" id="SSF49899">
    <property type="entry name" value="Concanavalin A-like lectins/glucanases"/>
    <property type="match status" value="1"/>
</dbReference>
<dbReference type="SUPFAM" id="SSF57196">
    <property type="entry name" value="EGF/Laminin"/>
    <property type="match status" value="1"/>
</dbReference>
<evidence type="ECO:0000256" key="3">
    <source>
        <dbReference type="ARBA" id="ARBA00022737"/>
    </source>
</evidence>
<dbReference type="Gene3D" id="3.90.190.10">
    <property type="entry name" value="Protein tyrosine phosphatase superfamily"/>
    <property type="match status" value="1"/>
</dbReference>
<feature type="disulfide bond" evidence="8">
    <location>
        <begin position="788"/>
        <end position="798"/>
    </location>
</feature>
<evidence type="ECO:0000256" key="2">
    <source>
        <dbReference type="ARBA" id="ARBA00022729"/>
    </source>
</evidence>
<keyword evidence="5" id="KW-0675">Receptor</keyword>
<dbReference type="PROSITE" id="PS00010">
    <property type="entry name" value="ASX_HYDROXYL"/>
    <property type="match status" value="1"/>
</dbReference>
<evidence type="ECO:0000256" key="6">
    <source>
        <dbReference type="ARBA" id="ARBA00023180"/>
    </source>
</evidence>
<keyword evidence="3" id="KW-0677">Repeat</keyword>
<dbReference type="SMART" id="SM00181">
    <property type="entry name" value="EGF"/>
    <property type="match status" value="10"/>
</dbReference>
<dbReference type="CDD" id="cd00041">
    <property type="entry name" value="CUB"/>
    <property type="match status" value="1"/>
</dbReference>
<dbReference type="Gene3D" id="3.10.250.10">
    <property type="entry name" value="SRCR-like domain"/>
    <property type="match status" value="6"/>
</dbReference>
<dbReference type="SMART" id="SM00179">
    <property type="entry name" value="EGF_CA"/>
    <property type="match status" value="1"/>
</dbReference>
<dbReference type="PROSITE" id="PS01187">
    <property type="entry name" value="EGF_CA"/>
    <property type="match status" value="1"/>
</dbReference>
<dbReference type="SMART" id="SM00042">
    <property type="entry name" value="CUB"/>
    <property type="match status" value="1"/>
</dbReference>
<dbReference type="PRINTS" id="PR00258">
    <property type="entry name" value="SPERACTRCPTR"/>
</dbReference>
<dbReference type="Pfam" id="PF00530">
    <property type="entry name" value="SRCR"/>
    <property type="match status" value="6"/>
</dbReference>
<dbReference type="EMBL" id="JH818849">
    <property type="protein sequence ID" value="EKC37717.1"/>
    <property type="molecule type" value="Genomic_DNA"/>
</dbReference>
<dbReference type="GO" id="GO:0005509">
    <property type="term" value="F:calcium ion binding"/>
    <property type="evidence" value="ECO:0007669"/>
    <property type="project" value="InterPro"/>
</dbReference>
<dbReference type="InterPro" id="IPR000152">
    <property type="entry name" value="EGF-type_Asp/Asn_hydroxyl_site"/>
</dbReference>
<dbReference type="Pfam" id="PF00102">
    <property type="entry name" value="Y_phosphatase"/>
    <property type="match status" value="1"/>
</dbReference>
<dbReference type="PROSITE" id="PS50060">
    <property type="entry name" value="MAM_2"/>
    <property type="match status" value="1"/>
</dbReference>
<dbReference type="InterPro" id="IPR000742">
    <property type="entry name" value="EGF"/>
</dbReference>
<dbReference type="PROSITE" id="PS50287">
    <property type="entry name" value="SRCR_2"/>
    <property type="match status" value="8"/>
</dbReference>
<dbReference type="InterPro" id="IPR000998">
    <property type="entry name" value="MAM_dom"/>
</dbReference>
<feature type="disulfide bond" evidence="8">
    <location>
        <begin position="1121"/>
        <end position="1131"/>
    </location>
</feature>
<dbReference type="SUPFAM" id="SSF52799">
    <property type="entry name" value="(Phosphotyrosine protein) phosphatases II"/>
    <property type="match status" value="1"/>
</dbReference>
<keyword evidence="4 8" id="KW-1015">Disulfide bond</keyword>
<dbReference type="InterPro" id="IPR013320">
    <property type="entry name" value="ConA-like_dom_sf"/>
</dbReference>
<evidence type="ECO:0000313" key="9">
    <source>
        <dbReference type="EMBL" id="EKC37717.1"/>
    </source>
</evidence>
<dbReference type="InterPro" id="IPR002049">
    <property type="entry name" value="LE_dom"/>
</dbReference>
<protein>
    <submittedName>
        <fullName evidence="9">Deleted in malignant brain tumors 1 protein</fullName>
    </submittedName>
</protein>
<name>K1QLK7_MAGGI</name>
<feature type="disulfide bond" evidence="8">
    <location>
        <begin position="260"/>
        <end position="321"/>
    </location>
</feature>
<evidence type="ECO:0000256" key="4">
    <source>
        <dbReference type="ARBA" id="ARBA00023157"/>
    </source>
</evidence>
<keyword evidence="2" id="KW-0732">Signal</keyword>
<feature type="disulfide bond" evidence="8">
    <location>
        <begin position="293"/>
        <end position="303"/>
    </location>
</feature>
<feature type="disulfide bond" evidence="8">
    <location>
        <begin position="1182"/>
        <end position="1246"/>
    </location>
</feature>
<dbReference type="InterPro" id="IPR000859">
    <property type="entry name" value="CUB_dom"/>
</dbReference>
<dbReference type="InterPro" id="IPR035914">
    <property type="entry name" value="Sperma_CUB_dom_sf"/>
</dbReference>
<feature type="disulfide bond" evidence="8">
    <location>
        <begin position="1227"/>
        <end position="1237"/>
    </location>
</feature>
<dbReference type="PROSITE" id="PS50026">
    <property type="entry name" value="EGF_3"/>
    <property type="match status" value="1"/>
</dbReference>
<dbReference type="PRINTS" id="PR00011">
    <property type="entry name" value="EGFLAMININ"/>
</dbReference>
<dbReference type="InterPro" id="IPR018097">
    <property type="entry name" value="EGF_Ca-bd_CS"/>
</dbReference>
<feature type="disulfide bond" evidence="8">
    <location>
        <begin position="95"/>
        <end position="105"/>
    </location>
</feature>
<keyword evidence="6" id="KW-0325">Glycoprotein</keyword>
<keyword evidence="7" id="KW-0245">EGF-like domain</keyword>
<feature type="disulfide bond" evidence="8">
    <location>
        <begin position="1195"/>
        <end position="1256"/>
    </location>
</feature>
<organism evidence="9">
    <name type="scientific">Magallana gigas</name>
    <name type="common">Pacific oyster</name>
    <name type="synonym">Crassostrea gigas</name>
    <dbReference type="NCBI Taxonomy" id="29159"/>
    <lineage>
        <taxon>Eukaryota</taxon>
        <taxon>Metazoa</taxon>
        <taxon>Spiralia</taxon>
        <taxon>Lophotrochozoa</taxon>
        <taxon>Mollusca</taxon>
        <taxon>Bivalvia</taxon>
        <taxon>Autobranchia</taxon>
        <taxon>Pteriomorphia</taxon>
        <taxon>Ostreida</taxon>
        <taxon>Ostreoidea</taxon>
        <taxon>Ostreidae</taxon>
        <taxon>Magallana</taxon>
    </lineage>
</organism>
<proteinExistence type="inferred from homology"/>
<dbReference type="SMART" id="SM00202">
    <property type="entry name" value="SR"/>
    <property type="match status" value="6"/>
</dbReference>
<evidence type="ECO:0000256" key="7">
    <source>
        <dbReference type="PROSITE-ProRule" id="PRU00076"/>
    </source>
</evidence>
<dbReference type="SMART" id="SM00180">
    <property type="entry name" value="EGF_Lam"/>
    <property type="match status" value="5"/>
</dbReference>
<dbReference type="PANTHER" id="PTHR19331">
    <property type="entry name" value="SCAVENGER RECEPTOR DOMAIN-CONTAINING"/>
    <property type="match status" value="1"/>
</dbReference>
<dbReference type="CDD" id="cd00055">
    <property type="entry name" value="EGF_Lam"/>
    <property type="match status" value="2"/>
</dbReference>
<dbReference type="FunFam" id="3.10.250.10:FF:000007">
    <property type="entry name" value="Soluble scavenger receptor cysteine-rich domain-containing protein SSC5D"/>
    <property type="match status" value="1"/>
</dbReference>
<feature type="disulfide bond" evidence="8">
    <location>
        <begin position="486"/>
        <end position="496"/>
    </location>
</feature>
<dbReference type="InParanoid" id="K1QLK7"/>
<gene>
    <name evidence="9" type="ORF">CGI_10020474</name>
</gene>
<dbReference type="PROSITE" id="PS01180">
    <property type="entry name" value="CUB"/>
    <property type="match status" value="1"/>
</dbReference>
<dbReference type="InterPro" id="IPR001190">
    <property type="entry name" value="SRCR"/>
</dbReference>
<dbReference type="HOGENOM" id="CLU_231890_0_0_1"/>
<reference evidence="9" key="1">
    <citation type="journal article" date="2012" name="Nature">
        <title>The oyster genome reveals stress adaptation and complexity of shell formation.</title>
        <authorList>
            <person name="Zhang G."/>
            <person name="Fang X."/>
            <person name="Guo X."/>
            <person name="Li L."/>
            <person name="Luo R."/>
            <person name="Xu F."/>
            <person name="Yang P."/>
            <person name="Zhang L."/>
            <person name="Wang X."/>
            <person name="Qi H."/>
            <person name="Xiong Z."/>
            <person name="Que H."/>
            <person name="Xie Y."/>
            <person name="Holland P.W."/>
            <person name="Paps J."/>
            <person name="Zhu Y."/>
            <person name="Wu F."/>
            <person name="Chen Y."/>
            <person name="Wang J."/>
            <person name="Peng C."/>
            <person name="Meng J."/>
            <person name="Yang L."/>
            <person name="Liu J."/>
            <person name="Wen B."/>
            <person name="Zhang N."/>
            <person name="Huang Z."/>
            <person name="Zhu Q."/>
            <person name="Feng Y."/>
            <person name="Mount A."/>
            <person name="Hedgecock D."/>
            <person name="Xu Z."/>
            <person name="Liu Y."/>
            <person name="Domazet-Loso T."/>
            <person name="Du Y."/>
            <person name="Sun X."/>
            <person name="Zhang S."/>
            <person name="Liu B."/>
            <person name="Cheng P."/>
            <person name="Jiang X."/>
            <person name="Li J."/>
            <person name="Fan D."/>
            <person name="Wang W."/>
            <person name="Fu W."/>
            <person name="Wang T."/>
            <person name="Wang B."/>
            <person name="Zhang J."/>
            <person name="Peng Z."/>
            <person name="Li Y."/>
            <person name="Li N."/>
            <person name="Wang J."/>
            <person name="Chen M."/>
            <person name="He Y."/>
            <person name="Tan F."/>
            <person name="Song X."/>
            <person name="Zheng Q."/>
            <person name="Huang R."/>
            <person name="Yang H."/>
            <person name="Du X."/>
            <person name="Chen L."/>
            <person name="Yang M."/>
            <person name="Gaffney P.M."/>
            <person name="Wang S."/>
            <person name="Luo L."/>
            <person name="She Z."/>
            <person name="Ming Y."/>
            <person name="Huang W."/>
            <person name="Zhang S."/>
            <person name="Huang B."/>
            <person name="Zhang Y."/>
            <person name="Qu T."/>
            <person name="Ni P."/>
            <person name="Miao G."/>
            <person name="Wang J."/>
            <person name="Wang Q."/>
            <person name="Steinberg C.E."/>
            <person name="Wang H."/>
            <person name="Li N."/>
            <person name="Qian L."/>
            <person name="Zhang G."/>
            <person name="Li Y."/>
            <person name="Yang H."/>
            <person name="Liu X."/>
            <person name="Wang J."/>
            <person name="Yin Y."/>
            <person name="Wang J."/>
        </authorList>
    </citation>
    <scope>NUCLEOTIDE SEQUENCE [LARGE SCALE GENOMIC DNA]</scope>
    <source>
        <strain evidence="9">05x7-T-G4-1.051#20</strain>
    </source>
</reference>
<evidence type="ECO:0000256" key="8">
    <source>
        <dbReference type="PROSITE-ProRule" id="PRU00196"/>
    </source>
</evidence>
<evidence type="ECO:0000256" key="1">
    <source>
        <dbReference type="ARBA" id="ARBA00009738"/>
    </source>
</evidence>
<dbReference type="Gene3D" id="2.60.120.290">
    <property type="entry name" value="Spermadhesin, CUB domain"/>
    <property type="match status" value="1"/>
</dbReference>
<dbReference type="InterPro" id="IPR000242">
    <property type="entry name" value="PTP_cat"/>
</dbReference>
<dbReference type="InterPro" id="IPR036772">
    <property type="entry name" value="SRCR-like_dom_sf"/>
</dbReference>
<dbReference type="InterPro" id="IPR029021">
    <property type="entry name" value="Prot-tyrosine_phosphatase-like"/>
</dbReference>
<accession>K1QLK7</accession>
<evidence type="ECO:0000256" key="5">
    <source>
        <dbReference type="ARBA" id="ARBA00023170"/>
    </source>
</evidence>
<dbReference type="SUPFAM" id="SSF49854">
    <property type="entry name" value="Spermadhesin, CUB domain"/>
    <property type="match status" value="1"/>
</dbReference>